<name>Q6KZK9_PICTO</name>
<reference evidence="2 3" key="1">
    <citation type="journal article" date="2004" name="Proc. Natl. Acad. Sci. U.S.A.">
        <title>Genome sequence of Picrophilus torridus and its implications for life around pH 0.</title>
        <authorList>
            <person name="Futterer O."/>
            <person name="Angelov A."/>
            <person name="Liesegang H."/>
            <person name="Gottschalk G."/>
            <person name="Schleper C."/>
            <person name="Schepers B."/>
            <person name="Dock C."/>
            <person name="Antranikian G."/>
            <person name="Liebl W."/>
        </authorList>
    </citation>
    <scope>NUCLEOTIDE SEQUENCE [LARGE SCALE GENOMIC DNA]</scope>
    <source>
        <strain evidence="3">ATCC 700027 / DSM 9790 / JCM 10055 / NBRC 100828</strain>
    </source>
</reference>
<dbReference type="AlphaFoldDB" id="Q6KZK9"/>
<protein>
    <submittedName>
        <fullName evidence="2">Transcriptional activator</fullName>
    </submittedName>
</protein>
<dbReference type="PANTHER" id="PTHR43198:SF2">
    <property type="entry name" value="SI:CH1073-67J19.1-RELATED"/>
    <property type="match status" value="1"/>
</dbReference>
<dbReference type="OrthoDB" id="85443at2157"/>
<dbReference type="RefSeq" id="WP_011178059.1">
    <property type="nucleotide sequence ID" value="NC_005877.1"/>
</dbReference>
<organism evidence="2 3">
    <name type="scientific">Picrophilus torridus (strain ATCC 700027 / DSM 9790 / JCM 10055 / NBRC 100828 / KAW 2/3)</name>
    <dbReference type="NCBI Taxonomy" id="1122961"/>
    <lineage>
        <taxon>Archaea</taxon>
        <taxon>Methanobacteriati</taxon>
        <taxon>Thermoplasmatota</taxon>
        <taxon>Thermoplasmata</taxon>
        <taxon>Thermoplasmatales</taxon>
        <taxon>Picrophilaceae</taxon>
        <taxon>Picrophilus</taxon>
    </lineage>
</organism>
<dbReference type="InterPro" id="IPR050967">
    <property type="entry name" value="Thiamine_Salvage_TenA"/>
</dbReference>
<dbReference type="Pfam" id="PF03070">
    <property type="entry name" value="TENA_THI-4"/>
    <property type="match status" value="1"/>
</dbReference>
<dbReference type="GeneID" id="2844842"/>
<dbReference type="SUPFAM" id="SSF48613">
    <property type="entry name" value="Heme oxygenase-like"/>
    <property type="match status" value="1"/>
</dbReference>
<dbReference type="CDD" id="cd16099">
    <property type="entry name" value="TenA_PqqC-like"/>
    <property type="match status" value="1"/>
</dbReference>
<evidence type="ECO:0000313" key="2">
    <source>
        <dbReference type="EMBL" id="AAT43843.1"/>
    </source>
</evidence>
<gene>
    <name evidence="2" type="ordered locus">PTO1258</name>
</gene>
<dbReference type="Proteomes" id="UP000000438">
    <property type="component" value="Chromosome"/>
</dbReference>
<dbReference type="EMBL" id="AE017261">
    <property type="protein sequence ID" value="AAT43843.1"/>
    <property type="molecule type" value="Genomic_DNA"/>
</dbReference>
<dbReference type="HOGENOM" id="CLU_077537_3_0_2"/>
<feature type="domain" description="Thiaminase-2/PQQC" evidence="1">
    <location>
        <begin position="16"/>
        <end position="173"/>
    </location>
</feature>
<evidence type="ECO:0000259" key="1">
    <source>
        <dbReference type="Pfam" id="PF03070"/>
    </source>
</evidence>
<dbReference type="STRING" id="263820.PTO1258"/>
<dbReference type="GO" id="GO:0005829">
    <property type="term" value="C:cytosol"/>
    <property type="evidence" value="ECO:0007669"/>
    <property type="project" value="TreeGrafter"/>
</dbReference>
<dbReference type="Gene3D" id="1.20.910.10">
    <property type="entry name" value="Heme oxygenase-like"/>
    <property type="match status" value="1"/>
</dbReference>
<dbReference type="InParanoid" id="Q6KZK9"/>
<sequence length="209" mass="25541">MKLFDVLNDKYIKSTVASIMNHPFINEMSYGTLSDEKFKYYLIQDDIYLKYYKEAASVIYKNTGNDDIKELYEMIGMEEPEFHLKMLEMFKINKEDINDSMLNYTNYSYINHLKRWSNENDVKGMLAMFPCQWTYDLIAQNTKINDDRFKFWFDFYKNERYHEITERYLSIMEKLDFGDLYLMIIRYGTMYELRYWDDAYYSKGDYISS</sequence>
<dbReference type="PaxDb" id="263820-PTO1258"/>
<dbReference type="eggNOG" id="arCOG01128">
    <property type="taxonomic scope" value="Archaea"/>
</dbReference>
<dbReference type="KEGG" id="pto:PTO1258"/>
<dbReference type="FunCoup" id="Q6KZK9">
    <property type="interactions" value="60"/>
</dbReference>
<accession>Q6KZK9</accession>
<dbReference type="InterPro" id="IPR004305">
    <property type="entry name" value="Thiaminase-2/PQQC"/>
</dbReference>
<dbReference type="PANTHER" id="PTHR43198">
    <property type="entry name" value="BIFUNCTIONAL TH2 PROTEIN"/>
    <property type="match status" value="1"/>
</dbReference>
<dbReference type="InterPro" id="IPR016084">
    <property type="entry name" value="Haem_Oase-like_multi-hlx"/>
</dbReference>
<proteinExistence type="predicted"/>
<evidence type="ECO:0000313" key="3">
    <source>
        <dbReference type="Proteomes" id="UP000000438"/>
    </source>
</evidence>